<evidence type="ECO:0008006" key="3">
    <source>
        <dbReference type="Google" id="ProtNLM"/>
    </source>
</evidence>
<evidence type="ECO:0000313" key="2">
    <source>
        <dbReference type="Proteomes" id="UP000663651"/>
    </source>
</evidence>
<organism evidence="1 2">
    <name type="scientific">Geobacter benzoatilyticus</name>
    <dbReference type="NCBI Taxonomy" id="2815309"/>
    <lineage>
        <taxon>Bacteria</taxon>
        <taxon>Pseudomonadati</taxon>
        <taxon>Thermodesulfobacteriota</taxon>
        <taxon>Desulfuromonadia</taxon>
        <taxon>Geobacterales</taxon>
        <taxon>Geobacteraceae</taxon>
        <taxon>Geobacter</taxon>
    </lineage>
</organism>
<dbReference type="EMBL" id="CP071382">
    <property type="protein sequence ID" value="QSV47337.1"/>
    <property type="molecule type" value="Genomic_DNA"/>
</dbReference>
<dbReference type="Proteomes" id="UP000663651">
    <property type="component" value="Chromosome"/>
</dbReference>
<reference evidence="1 2" key="1">
    <citation type="submission" date="2021-03" db="EMBL/GenBank/DDBJ databases">
        <title>Geobacter metallireducens gen. nov. sp. nov., a microorganism capable of coupling the complete oxidation of organic compounds to the reduction of iron and other metals.</title>
        <authorList>
            <person name="Li Y."/>
        </authorList>
    </citation>
    <scope>NUCLEOTIDE SEQUENCE [LARGE SCALE GENOMIC DNA]</scope>
    <source>
        <strain evidence="1 2">Jerry-YX</strain>
    </source>
</reference>
<keyword evidence="2" id="KW-1185">Reference proteome</keyword>
<gene>
    <name evidence="1" type="ORF">JZM60_05100</name>
</gene>
<accession>A0ABX7Q7A1</accession>
<proteinExistence type="predicted"/>
<evidence type="ECO:0000313" key="1">
    <source>
        <dbReference type="EMBL" id="QSV47337.1"/>
    </source>
</evidence>
<sequence>MLAAGALAAAVGIIAACGDGGSSSSDTATVSGTVADGYLRNAEVFLDMNGNYQWDEGEPKAMSGAGGHYSFQVSSGDAGQYPVVCRVIAGTTVDEDNLNTPVTGSYVMSAPAGTTAFISPMSTLLREKLEADPTMTMEQAMTQLRNQLNLAAGPNMLADYIAGTDAAYDTIHEVAQQMATLMAQQSSLVMNGTTGAVYRERYRAMMGQLNLEMPYITDNVVSAPTDVVRPMDTIRQEMMTYLGQVSTTGTFTNYTAMFRNMTSQQHFWNYSGSRMRPGSMMGWR</sequence>
<protein>
    <recommendedName>
        <fullName evidence="3">Lipoprotein</fullName>
    </recommendedName>
</protein>
<name>A0ABX7Q7A1_9BACT</name>